<dbReference type="CDD" id="cd07185">
    <property type="entry name" value="OmpA_C-like"/>
    <property type="match status" value="1"/>
</dbReference>
<evidence type="ECO:0000256" key="6">
    <source>
        <dbReference type="SAM" id="SignalP"/>
    </source>
</evidence>
<keyword evidence="9" id="KW-1185">Reference proteome</keyword>
<sequence length="348" mass="38165">MKKFCLIVCLIAALSACQKKTDSAKMAASSSSSASTAAVAVEAGAATSTPSAENKVAPFDIQSVPVSTVKLPAYPYLDYPEKLEDGYRTDRKPRFDEVYLVVGKELRKVEGQLFVRNFPHTTVNMSALESQRNYENLIKSLGGVKVNQLMPADAEFKRLYPENNEILEKKMRVLGVNNGGANYQIFLVRTPQKNIWFGLSIYDDGRGTWLLTMEEKAFEQTVALTKAEAMAEGLQKAGEIALYLAFDTDSAVIKEESKPVVAEIAKLLNTDPSLRLKVEGHTDNQGSATHNKKLSESRAQAVVQALTAQGIEAKRLQAVGYGQDKPIDDNANEAGRSKNRRVMLVKAI</sequence>
<gene>
    <name evidence="8" type="ORF">ACFFJH_00185</name>
</gene>
<evidence type="ECO:0000256" key="2">
    <source>
        <dbReference type="ARBA" id="ARBA00023136"/>
    </source>
</evidence>
<dbReference type="RefSeq" id="WP_390209238.1">
    <property type="nucleotide sequence ID" value="NZ_JBHLXJ010000002.1"/>
</dbReference>
<reference evidence="8 9" key="1">
    <citation type="submission" date="2024-09" db="EMBL/GenBank/DDBJ databases">
        <authorList>
            <person name="Sun Q."/>
            <person name="Mori K."/>
        </authorList>
    </citation>
    <scope>NUCLEOTIDE SEQUENCE [LARGE SCALE GENOMIC DNA]</scope>
    <source>
        <strain evidence="8 9">CCM 8677</strain>
    </source>
</reference>
<dbReference type="InterPro" id="IPR006664">
    <property type="entry name" value="OMP_bac"/>
</dbReference>
<dbReference type="SUPFAM" id="SSF103088">
    <property type="entry name" value="OmpA-like"/>
    <property type="match status" value="1"/>
</dbReference>
<dbReference type="PRINTS" id="PR01021">
    <property type="entry name" value="OMPADOMAIN"/>
</dbReference>
<dbReference type="Proteomes" id="UP001589844">
    <property type="component" value="Unassembled WGS sequence"/>
</dbReference>
<dbReference type="PROSITE" id="PS51123">
    <property type="entry name" value="OMPA_2"/>
    <property type="match status" value="1"/>
</dbReference>
<name>A0ABV6I8R6_9BURK</name>
<dbReference type="EMBL" id="JBHLXJ010000002">
    <property type="protein sequence ID" value="MFC0348215.1"/>
    <property type="molecule type" value="Genomic_DNA"/>
</dbReference>
<dbReference type="PRINTS" id="PR01023">
    <property type="entry name" value="NAFLGMOTY"/>
</dbReference>
<dbReference type="Gene3D" id="3.30.1330.60">
    <property type="entry name" value="OmpA-like domain"/>
    <property type="match status" value="1"/>
</dbReference>
<dbReference type="Pfam" id="PF00691">
    <property type="entry name" value="OmpA"/>
    <property type="match status" value="1"/>
</dbReference>
<keyword evidence="2 4" id="KW-0472">Membrane</keyword>
<keyword evidence="3" id="KW-0998">Cell outer membrane</keyword>
<accession>A0ABV6I8R6</accession>
<dbReference type="PROSITE" id="PS51257">
    <property type="entry name" value="PROKAR_LIPOPROTEIN"/>
    <property type="match status" value="1"/>
</dbReference>
<dbReference type="PANTHER" id="PTHR30329">
    <property type="entry name" value="STATOR ELEMENT OF FLAGELLAR MOTOR COMPLEX"/>
    <property type="match status" value="1"/>
</dbReference>
<comment type="subcellular location">
    <subcellularLocation>
        <location evidence="1">Cell outer membrane</location>
    </subcellularLocation>
</comment>
<evidence type="ECO:0000259" key="7">
    <source>
        <dbReference type="PROSITE" id="PS51123"/>
    </source>
</evidence>
<protein>
    <submittedName>
        <fullName evidence="8">OmpA family protein</fullName>
    </submittedName>
</protein>
<dbReference type="InterPro" id="IPR006665">
    <property type="entry name" value="OmpA-like"/>
</dbReference>
<feature type="domain" description="OmpA-like" evidence="7">
    <location>
        <begin position="233"/>
        <end position="348"/>
    </location>
</feature>
<evidence type="ECO:0000256" key="1">
    <source>
        <dbReference type="ARBA" id="ARBA00004442"/>
    </source>
</evidence>
<keyword evidence="6" id="KW-0732">Signal</keyword>
<feature type="region of interest" description="Disordered" evidence="5">
    <location>
        <begin position="277"/>
        <end position="296"/>
    </location>
</feature>
<feature type="signal peptide" evidence="6">
    <location>
        <begin position="1"/>
        <end position="24"/>
    </location>
</feature>
<proteinExistence type="predicted"/>
<dbReference type="InterPro" id="IPR036737">
    <property type="entry name" value="OmpA-like_sf"/>
</dbReference>
<evidence type="ECO:0000256" key="4">
    <source>
        <dbReference type="PROSITE-ProRule" id="PRU00473"/>
    </source>
</evidence>
<feature type="chain" id="PRO_5045218941" evidence="6">
    <location>
        <begin position="25"/>
        <end position="348"/>
    </location>
</feature>
<dbReference type="PANTHER" id="PTHR30329:SF21">
    <property type="entry name" value="LIPOPROTEIN YIAD-RELATED"/>
    <property type="match status" value="1"/>
</dbReference>
<dbReference type="InterPro" id="IPR050330">
    <property type="entry name" value="Bact_OuterMem_StrucFunc"/>
</dbReference>
<evidence type="ECO:0000256" key="3">
    <source>
        <dbReference type="ARBA" id="ARBA00023237"/>
    </source>
</evidence>
<organism evidence="8 9">
    <name type="scientific">Undibacterium danionis</name>
    <dbReference type="NCBI Taxonomy" id="1812100"/>
    <lineage>
        <taxon>Bacteria</taxon>
        <taxon>Pseudomonadati</taxon>
        <taxon>Pseudomonadota</taxon>
        <taxon>Betaproteobacteria</taxon>
        <taxon>Burkholderiales</taxon>
        <taxon>Oxalobacteraceae</taxon>
        <taxon>Undibacterium</taxon>
    </lineage>
</organism>
<evidence type="ECO:0000313" key="9">
    <source>
        <dbReference type="Proteomes" id="UP001589844"/>
    </source>
</evidence>
<evidence type="ECO:0000313" key="8">
    <source>
        <dbReference type="EMBL" id="MFC0348215.1"/>
    </source>
</evidence>
<comment type="caution">
    <text evidence="8">The sequence shown here is derived from an EMBL/GenBank/DDBJ whole genome shotgun (WGS) entry which is preliminary data.</text>
</comment>
<evidence type="ECO:0000256" key="5">
    <source>
        <dbReference type="SAM" id="MobiDB-lite"/>
    </source>
</evidence>